<feature type="region of interest" description="Disordered" evidence="1">
    <location>
        <begin position="1"/>
        <end position="38"/>
    </location>
</feature>
<sequence>MTQPVKYEASDSHLLSCPSENKPEDNAKQNESKAHANHYVSDDGLLYVTIGDIEKQTTRTSAGSVKSKREKVQYQEIDFTKTGQITIAEIENTEHVTSL</sequence>
<evidence type="ECO:0000313" key="3">
    <source>
        <dbReference type="Proteomes" id="UP001497497"/>
    </source>
</evidence>
<dbReference type="AlphaFoldDB" id="A0AAV2IFR3"/>
<organism evidence="2 3">
    <name type="scientific">Lymnaea stagnalis</name>
    <name type="common">Great pond snail</name>
    <name type="synonym">Helix stagnalis</name>
    <dbReference type="NCBI Taxonomy" id="6523"/>
    <lineage>
        <taxon>Eukaryota</taxon>
        <taxon>Metazoa</taxon>
        <taxon>Spiralia</taxon>
        <taxon>Lophotrochozoa</taxon>
        <taxon>Mollusca</taxon>
        <taxon>Gastropoda</taxon>
        <taxon>Heterobranchia</taxon>
        <taxon>Euthyneura</taxon>
        <taxon>Panpulmonata</taxon>
        <taxon>Hygrophila</taxon>
        <taxon>Lymnaeoidea</taxon>
        <taxon>Lymnaeidae</taxon>
        <taxon>Lymnaea</taxon>
    </lineage>
</organism>
<name>A0AAV2IFR3_LYMST</name>
<evidence type="ECO:0000256" key="1">
    <source>
        <dbReference type="SAM" id="MobiDB-lite"/>
    </source>
</evidence>
<keyword evidence="3" id="KW-1185">Reference proteome</keyword>
<reference evidence="2 3" key="1">
    <citation type="submission" date="2024-04" db="EMBL/GenBank/DDBJ databases">
        <authorList>
            <consortium name="Genoscope - CEA"/>
            <person name="William W."/>
        </authorList>
    </citation>
    <scope>NUCLEOTIDE SEQUENCE [LARGE SCALE GENOMIC DNA]</scope>
</reference>
<gene>
    <name evidence="2" type="ORF">GSLYS_00018563001</name>
</gene>
<feature type="compositionally biased region" description="Basic and acidic residues" evidence="1">
    <location>
        <begin position="21"/>
        <end position="34"/>
    </location>
</feature>
<evidence type="ECO:0000313" key="2">
    <source>
        <dbReference type="EMBL" id="CAL1545080.1"/>
    </source>
</evidence>
<comment type="caution">
    <text evidence="2">The sequence shown here is derived from an EMBL/GenBank/DDBJ whole genome shotgun (WGS) entry which is preliminary data.</text>
</comment>
<proteinExistence type="predicted"/>
<protein>
    <submittedName>
        <fullName evidence="2">Uncharacterized protein</fullName>
    </submittedName>
</protein>
<accession>A0AAV2IFR3</accession>
<dbReference type="Proteomes" id="UP001497497">
    <property type="component" value="Unassembled WGS sequence"/>
</dbReference>
<dbReference type="EMBL" id="CAXITT010000674">
    <property type="protein sequence ID" value="CAL1545080.1"/>
    <property type="molecule type" value="Genomic_DNA"/>
</dbReference>